<name>A0A5C8HQU8_9MICO</name>
<proteinExistence type="predicted"/>
<dbReference type="AlphaFoldDB" id="A0A5C8HQU8"/>
<accession>A0A5C8HQU8</accession>
<keyword evidence="3" id="KW-1185">Reference proteome</keyword>
<dbReference type="Gene3D" id="3.40.50.1110">
    <property type="entry name" value="SGNH hydrolase"/>
    <property type="match status" value="1"/>
</dbReference>
<dbReference type="OrthoDB" id="9805821at2"/>
<dbReference type="SUPFAM" id="SSF52266">
    <property type="entry name" value="SGNH hydrolase"/>
    <property type="match status" value="1"/>
</dbReference>
<dbReference type="PANTHER" id="PTHR30383">
    <property type="entry name" value="THIOESTERASE 1/PROTEASE 1/LYSOPHOSPHOLIPASE L1"/>
    <property type="match status" value="1"/>
</dbReference>
<dbReference type="EMBL" id="VRSW01000001">
    <property type="protein sequence ID" value="TXK06496.1"/>
    <property type="molecule type" value="Genomic_DNA"/>
</dbReference>
<organism evidence="2 3">
    <name type="scientific">Microbacterium mitrae</name>
    <dbReference type="NCBI Taxonomy" id="664640"/>
    <lineage>
        <taxon>Bacteria</taxon>
        <taxon>Bacillati</taxon>
        <taxon>Actinomycetota</taxon>
        <taxon>Actinomycetes</taxon>
        <taxon>Micrococcales</taxon>
        <taxon>Microbacteriaceae</taxon>
        <taxon>Microbacterium</taxon>
    </lineage>
</organism>
<protein>
    <recommendedName>
        <fullName evidence="1">SGNH hydrolase-type esterase domain-containing protein</fullName>
    </recommendedName>
</protein>
<reference evidence="2 3" key="1">
    <citation type="submission" date="2019-08" db="EMBL/GenBank/DDBJ databases">
        <authorList>
            <person name="Dong K."/>
        </authorList>
    </citation>
    <scope>NUCLEOTIDE SEQUENCE [LARGE SCALE GENOMIC DNA]</scope>
    <source>
        <strain evidence="2 3">M4-8</strain>
    </source>
</reference>
<evidence type="ECO:0000313" key="2">
    <source>
        <dbReference type="EMBL" id="TXK06496.1"/>
    </source>
</evidence>
<comment type="caution">
    <text evidence="2">The sequence shown here is derived from an EMBL/GenBank/DDBJ whole genome shotgun (WGS) entry which is preliminary data.</text>
</comment>
<gene>
    <name evidence="2" type="ORF">FVP60_06000</name>
</gene>
<dbReference type="Pfam" id="PF13472">
    <property type="entry name" value="Lipase_GDSL_2"/>
    <property type="match status" value="1"/>
</dbReference>
<evidence type="ECO:0000259" key="1">
    <source>
        <dbReference type="Pfam" id="PF13472"/>
    </source>
</evidence>
<dbReference type="InterPro" id="IPR013830">
    <property type="entry name" value="SGNH_hydro"/>
</dbReference>
<evidence type="ECO:0000313" key="3">
    <source>
        <dbReference type="Proteomes" id="UP000321196"/>
    </source>
</evidence>
<dbReference type="Proteomes" id="UP000321196">
    <property type="component" value="Unassembled WGS sequence"/>
</dbReference>
<dbReference type="InterPro" id="IPR051532">
    <property type="entry name" value="Ester_Hydrolysis_Enzymes"/>
</dbReference>
<feature type="domain" description="SGNH hydrolase-type esterase" evidence="1">
    <location>
        <begin position="86"/>
        <end position="238"/>
    </location>
</feature>
<dbReference type="RefSeq" id="WP_147825301.1">
    <property type="nucleotide sequence ID" value="NZ_BAAARG010000001.1"/>
</dbReference>
<dbReference type="InterPro" id="IPR036514">
    <property type="entry name" value="SGNH_hydro_sf"/>
</dbReference>
<sequence>MSTSALHAPRRHATRRRARRRIVVRWVAVILATALSAVAGYGVAYAVDHLGETTPRGMYFALPERPVCTPEPLPRVLISGSSTMQEWASSAGDLAPMNTVNIGVGATTMRDQLLYLEPIVTKFDPDAIVMFAGANDLAVAGNGNADRVIEMVKEYVATTEKLLPDTVIYFVSINTAPSRAGNAPGIDKVNAAIAQAATTDGTLRYIETNAALLGADGKPDSTKFQSDALHLNESGYAIFGKIIEERLVADGFAESDCVFPDGTIDPDPAQVTSE</sequence>